<comment type="caution">
    <text evidence="1">The sequence shown here is derived from an EMBL/GenBank/DDBJ whole genome shotgun (WGS) entry which is preliminary data.</text>
</comment>
<evidence type="ECO:0000313" key="2">
    <source>
        <dbReference type="Proteomes" id="UP000289738"/>
    </source>
</evidence>
<dbReference type="Proteomes" id="UP000289738">
    <property type="component" value="Chromosome B06"/>
</dbReference>
<organism evidence="1 2">
    <name type="scientific">Arachis hypogaea</name>
    <name type="common">Peanut</name>
    <dbReference type="NCBI Taxonomy" id="3818"/>
    <lineage>
        <taxon>Eukaryota</taxon>
        <taxon>Viridiplantae</taxon>
        <taxon>Streptophyta</taxon>
        <taxon>Embryophyta</taxon>
        <taxon>Tracheophyta</taxon>
        <taxon>Spermatophyta</taxon>
        <taxon>Magnoliopsida</taxon>
        <taxon>eudicotyledons</taxon>
        <taxon>Gunneridae</taxon>
        <taxon>Pentapetalae</taxon>
        <taxon>rosids</taxon>
        <taxon>fabids</taxon>
        <taxon>Fabales</taxon>
        <taxon>Fabaceae</taxon>
        <taxon>Papilionoideae</taxon>
        <taxon>50 kb inversion clade</taxon>
        <taxon>dalbergioids sensu lato</taxon>
        <taxon>Dalbergieae</taxon>
        <taxon>Pterocarpus clade</taxon>
        <taxon>Arachis</taxon>
    </lineage>
</organism>
<dbReference type="STRING" id="3818.A0A444YIL8"/>
<evidence type="ECO:0000313" key="1">
    <source>
        <dbReference type="EMBL" id="RYR01786.1"/>
    </source>
</evidence>
<name>A0A444YIL8_ARAHY</name>
<reference evidence="1 2" key="1">
    <citation type="submission" date="2019-01" db="EMBL/GenBank/DDBJ databases">
        <title>Sequencing of cultivated peanut Arachis hypogaea provides insights into genome evolution and oil improvement.</title>
        <authorList>
            <person name="Chen X."/>
        </authorList>
    </citation>
    <scope>NUCLEOTIDE SEQUENCE [LARGE SCALE GENOMIC DNA]</scope>
    <source>
        <strain evidence="2">cv. Fuhuasheng</strain>
        <tissue evidence="1">Leaves</tissue>
    </source>
</reference>
<protein>
    <submittedName>
        <fullName evidence="1">Uncharacterized protein</fullName>
    </submittedName>
</protein>
<dbReference type="AlphaFoldDB" id="A0A444YIL8"/>
<accession>A0A444YIL8</accession>
<gene>
    <name evidence="1" type="ORF">Ahy_B06g080652</name>
</gene>
<keyword evidence="2" id="KW-1185">Reference proteome</keyword>
<proteinExistence type="predicted"/>
<dbReference type="EMBL" id="SDMP01000016">
    <property type="protein sequence ID" value="RYR01786.1"/>
    <property type="molecule type" value="Genomic_DNA"/>
</dbReference>
<sequence length="269" mass="29672">MKKSKGPVVLLNFGQHVEKGFPYSSSSSLLFLLTLSVSLSSAGARSLSYVSLWRRTQYLSLSPLWSCNRGHRCVIERRLPPGSVFLILRHCCQPLPSGGSPNLELNLGIATPGHGLKENRGKLRFPWVPYSMHTGRTMVETNVNSVIGKLSSKRLVATEEHPSPWNGVNPSFFPNQERADRISIDHSKGLPGWPWKMHNQITATLLPPFSVAASSGFSISATFPSSAIFPAISVYYAYQKTWKPFNPILGETYEMVNHGGILGATSYKV</sequence>
<dbReference type="InterPro" id="IPR037239">
    <property type="entry name" value="OSBP_sf"/>
</dbReference>
<dbReference type="SUPFAM" id="SSF144000">
    <property type="entry name" value="Oxysterol-binding protein-like"/>
    <property type="match status" value="1"/>
</dbReference>